<dbReference type="PANTHER" id="PTHR15885">
    <property type="entry name" value="COILED-COIL DOMAIN-CONTAINING PROTEIN 174"/>
    <property type="match status" value="1"/>
</dbReference>
<dbReference type="GO" id="GO:0005634">
    <property type="term" value="C:nucleus"/>
    <property type="evidence" value="ECO:0007669"/>
    <property type="project" value="TreeGrafter"/>
</dbReference>
<dbReference type="KEGG" id="cput:CONPUDRAFT_151027"/>
<gene>
    <name evidence="3" type="ORF">CONPUDRAFT_151027</name>
</gene>
<organism evidence="3 4">
    <name type="scientific">Coniophora puteana (strain RWD-64-598)</name>
    <name type="common">Brown rot fungus</name>
    <dbReference type="NCBI Taxonomy" id="741705"/>
    <lineage>
        <taxon>Eukaryota</taxon>
        <taxon>Fungi</taxon>
        <taxon>Dikarya</taxon>
        <taxon>Basidiomycota</taxon>
        <taxon>Agaricomycotina</taxon>
        <taxon>Agaricomycetes</taxon>
        <taxon>Agaricomycetidae</taxon>
        <taxon>Boletales</taxon>
        <taxon>Coniophorineae</taxon>
        <taxon>Coniophoraceae</taxon>
        <taxon>Coniophora</taxon>
    </lineage>
</organism>
<feature type="region of interest" description="Disordered" evidence="2">
    <location>
        <begin position="125"/>
        <end position="166"/>
    </location>
</feature>
<dbReference type="InterPro" id="IPR025066">
    <property type="entry name" value="CCDC174-like"/>
</dbReference>
<keyword evidence="1" id="KW-0175">Coiled coil</keyword>
<protein>
    <submittedName>
        <fullName evidence="3">Uncharacterized protein</fullName>
    </submittedName>
</protein>
<sequence length="396" mass="44076">MAPTKKTSGYGVSGGGLLDLRAEVARQTETLKARKAAGESTSIVGGVKRPDKKPTVWTRANKGVKNRAARDLEVEEASKVTQESIQAALERKAKIYDKLRKGKSGGLNERQYDALLVDFDSKYDEDAYESDSDEVDESLTVPKAPNEEEDDPTIEYEDEFGRIRTAPRSEVPRHLLPKDPEFEVADDEDVIHNPVNFFPVYEPTAERVKQVEDAFAEADNPLAARYDPTQEIRDKGAAFYRFSADEEARRQQQEELRAAHEETSKVRQEMGAADVRPGEVEGMQPEEASQAGPTRSRAMEKRKREIEERRKLLEAKRRKVKGGDVKSASPTEPAEPSQPAAVDTAPFDPFAALEQQQTKPKAKDKQSGQHRPAGPSGANPADDFLAQLEQDMLKSR</sequence>
<dbReference type="RefSeq" id="XP_007765819.1">
    <property type="nucleotide sequence ID" value="XM_007767629.1"/>
</dbReference>
<feature type="region of interest" description="Disordered" evidence="2">
    <location>
        <begin position="33"/>
        <end position="55"/>
    </location>
</feature>
<name>A0A5M3MZD1_CONPW</name>
<dbReference type="AlphaFoldDB" id="A0A5M3MZD1"/>
<evidence type="ECO:0000256" key="2">
    <source>
        <dbReference type="SAM" id="MobiDB-lite"/>
    </source>
</evidence>
<feature type="compositionally biased region" description="Basic and acidic residues" evidence="2">
    <location>
        <begin position="243"/>
        <end position="268"/>
    </location>
</feature>
<feature type="compositionally biased region" description="Basic and acidic residues" evidence="2">
    <location>
        <begin position="297"/>
        <end position="315"/>
    </location>
</feature>
<dbReference type="OrthoDB" id="333551at2759"/>
<dbReference type="OMA" id="HNKGAQK"/>
<proteinExistence type="predicted"/>
<evidence type="ECO:0000313" key="4">
    <source>
        <dbReference type="Proteomes" id="UP000053558"/>
    </source>
</evidence>
<feature type="region of interest" description="Disordered" evidence="2">
    <location>
        <begin position="243"/>
        <end position="396"/>
    </location>
</feature>
<dbReference type="Pfam" id="PF13300">
    <property type="entry name" value="DUF4078"/>
    <property type="match status" value="1"/>
</dbReference>
<feature type="compositionally biased region" description="Acidic residues" evidence="2">
    <location>
        <begin position="126"/>
        <end position="137"/>
    </location>
</feature>
<evidence type="ECO:0000256" key="1">
    <source>
        <dbReference type="ARBA" id="ARBA00023054"/>
    </source>
</evidence>
<keyword evidence="4" id="KW-1185">Reference proteome</keyword>
<reference evidence="4" key="1">
    <citation type="journal article" date="2012" name="Science">
        <title>The Paleozoic origin of enzymatic lignin decomposition reconstructed from 31 fungal genomes.</title>
        <authorList>
            <person name="Floudas D."/>
            <person name="Binder M."/>
            <person name="Riley R."/>
            <person name="Barry K."/>
            <person name="Blanchette R.A."/>
            <person name="Henrissat B."/>
            <person name="Martinez A.T."/>
            <person name="Otillar R."/>
            <person name="Spatafora J.W."/>
            <person name="Yadav J.S."/>
            <person name="Aerts A."/>
            <person name="Benoit I."/>
            <person name="Boyd A."/>
            <person name="Carlson A."/>
            <person name="Copeland A."/>
            <person name="Coutinho P.M."/>
            <person name="de Vries R.P."/>
            <person name="Ferreira P."/>
            <person name="Findley K."/>
            <person name="Foster B."/>
            <person name="Gaskell J."/>
            <person name="Glotzer D."/>
            <person name="Gorecki P."/>
            <person name="Heitman J."/>
            <person name="Hesse C."/>
            <person name="Hori C."/>
            <person name="Igarashi K."/>
            <person name="Jurgens J.A."/>
            <person name="Kallen N."/>
            <person name="Kersten P."/>
            <person name="Kohler A."/>
            <person name="Kuees U."/>
            <person name="Kumar T.K.A."/>
            <person name="Kuo A."/>
            <person name="LaButti K."/>
            <person name="Larrondo L.F."/>
            <person name="Lindquist E."/>
            <person name="Ling A."/>
            <person name="Lombard V."/>
            <person name="Lucas S."/>
            <person name="Lundell T."/>
            <person name="Martin R."/>
            <person name="McLaughlin D.J."/>
            <person name="Morgenstern I."/>
            <person name="Morin E."/>
            <person name="Murat C."/>
            <person name="Nagy L.G."/>
            <person name="Nolan M."/>
            <person name="Ohm R.A."/>
            <person name="Patyshakuliyeva A."/>
            <person name="Rokas A."/>
            <person name="Ruiz-Duenas F.J."/>
            <person name="Sabat G."/>
            <person name="Salamov A."/>
            <person name="Samejima M."/>
            <person name="Schmutz J."/>
            <person name="Slot J.C."/>
            <person name="St John F."/>
            <person name="Stenlid J."/>
            <person name="Sun H."/>
            <person name="Sun S."/>
            <person name="Syed K."/>
            <person name="Tsang A."/>
            <person name="Wiebenga A."/>
            <person name="Young D."/>
            <person name="Pisabarro A."/>
            <person name="Eastwood D.C."/>
            <person name="Martin F."/>
            <person name="Cullen D."/>
            <person name="Grigoriev I.V."/>
            <person name="Hibbett D.S."/>
        </authorList>
    </citation>
    <scope>NUCLEOTIDE SEQUENCE [LARGE SCALE GENOMIC DNA]</scope>
    <source>
        <strain evidence="4">RWD-64-598 SS2</strain>
    </source>
</reference>
<comment type="caution">
    <text evidence="3">The sequence shown here is derived from an EMBL/GenBank/DDBJ whole genome shotgun (WGS) entry which is preliminary data.</text>
</comment>
<accession>A0A5M3MZD1</accession>
<dbReference type="PANTHER" id="PTHR15885:SF1">
    <property type="entry name" value="COILED-COIL DOMAIN-CONTAINING PROTEIN 174"/>
    <property type="match status" value="1"/>
</dbReference>
<dbReference type="Proteomes" id="UP000053558">
    <property type="component" value="Unassembled WGS sequence"/>
</dbReference>
<dbReference type="GeneID" id="19202795"/>
<dbReference type="EMBL" id="JH711575">
    <property type="protein sequence ID" value="EIW83981.1"/>
    <property type="molecule type" value="Genomic_DNA"/>
</dbReference>
<feature type="compositionally biased region" description="Acidic residues" evidence="2">
    <location>
        <begin position="147"/>
        <end position="158"/>
    </location>
</feature>
<evidence type="ECO:0000313" key="3">
    <source>
        <dbReference type="EMBL" id="EIW83981.1"/>
    </source>
</evidence>